<dbReference type="Gene3D" id="3.20.20.30">
    <property type="entry name" value="Luciferase-like domain"/>
    <property type="match status" value="1"/>
</dbReference>
<dbReference type="GO" id="GO:0016705">
    <property type="term" value="F:oxidoreductase activity, acting on paired donors, with incorporation or reduction of molecular oxygen"/>
    <property type="evidence" value="ECO:0007669"/>
    <property type="project" value="InterPro"/>
</dbReference>
<dbReference type="AlphaFoldDB" id="A0A1V2IDX8"/>
<dbReference type="Proteomes" id="UP000188929">
    <property type="component" value="Unassembled WGS sequence"/>
</dbReference>
<dbReference type="PANTHER" id="PTHR43244:SF2">
    <property type="entry name" value="CONSERVED HYPOTHETICAL ALANINE AND PROLINE-RICH PROTEIN"/>
    <property type="match status" value="1"/>
</dbReference>
<accession>A0A1V2IDX8</accession>
<dbReference type="InterPro" id="IPR019922">
    <property type="entry name" value="Lucif-like_OxRdatse_MSMEG_4141"/>
</dbReference>
<dbReference type="PANTHER" id="PTHR43244">
    <property type="match status" value="1"/>
</dbReference>
<sequence length="287" mass="30590">MDLGGVGIWNAHLRFGDPAAAAEAAAELDELGYEAIWIPDVGGPVFDALENLLGATRRAVVATGILNLWMHDPADVAAARAALDEKFGGRLLLGIGVSHAPLIDQIKEPGRYRAPLRAMTSFLDGIDAATPPVPVADRVLAALGPKMLELARTRARGAHPYLVSPEHTAIAREALGAGPLLAPEQTVVLTDDRVAGLEIARPFLTPYLQLPNYANNLRRLGFTDDDLFSVTDRLVDATIVIGDEAAIARRVAEHHAAGADHVCVQVLTAGDSLPRDEWRRLAPALLT</sequence>
<gene>
    <name evidence="2" type="ORF">BL253_09065</name>
</gene>
<dbReference type="OrthoDB" id="4760590at2"/>
<dbReference type="SUPFAM" id="SSF51679">
    <property type="entry name" value="Bacterial luciferase-like"/>
    <property type="match status" value="1"/>
</dbReference>
<reference evidence="3" key="1">
    <citation type="submission" date="2016-10" db="EMBL/GenBank/DDBJ databases">
        <title>Frankia sp. NRRL B-16386 Genome sequencing.</title>
        <authorList>
            <person name="Ghodhbane-Gtari F."/>
            <person name="Swanson E."/>
            <person name="Gueddou A."/>
            <person name="Hezbri K."/>
            <person name="Ktari K."/>
            <person name="Nouioui I."/>
            <person name="Morris K."/>
            <person name="Simpson S."/>
            <person name="Abebe-Akele F."/>
            <person name="Thomas K."/>
            <person name="Gtari M."/>
            <person name="Tisa L.S."/>
        </authorList>
    </citation>
    <scope>NUCLEOTIDE SEQUENCE [LARGE SCALE GENOMIC DNA]</scope>
    <source>
        <strain evidence="3">NRRL B-16386</strain>
    </source>
</reference>
<evidence type="ECO:0000313" key="2">
    <source>
        <dbReference type="EMBL" id="ONH31398.1"/>
    </source>
</evidence>
<dbReference type="RefSeq" id="WP_076815487.1">
    <property type="nucleotide sequence ID" value="NZ_MOMC01000016.1"/>
</dbReference>
<keyword evidence="3" id="KW-1185">Reference proteome</keyword>
<dbReference type="Pfam" id="PF00296">
    <property type="entry name" value="Bac_luciferase"/>
    <property type="match status" value="1"/>
</dbReference>
<evidence type="ECO:0000313" key="3">
    <source>
        <dbReference type="Proteomes" id="UP000188929"/>
    </source>
</evidence>
<protein>
    <submittedName>
        <fullName evidence="2">LLM class F420-dependent oxidoreductase</fullName>
    </submittedName>
</protein>
<evidence type="ECO:0000259" key="1">
    <source>
        <dbReference type="Pfam" id="PF00296"/>
    </source>
</evidence>
<dbReference type="InterPro" id="IPR011251">
    <property type="entry name" value="Luciferase-like_dom"/>
</dbReference>
<dbReference type="STRING" id="1834516.BL253_09065"/>
<dbReference type="InterPro" id="IPR050564">
    <property type="entry name" value="F420-G6PD/mer"/>
</dbReference>
<dbReference type="InterPro" id="IPR036661">
    <property type="entry name" value="Luciferase-like_sf"/>
</dbReference>
<feature type="domain" description="Luciferase-like" evidence="1">
    <location>
        <begin position="17"/>
        <end position="261"/>
    </location>
</feature>
<dbReference type="EMBL" id="MOMC01000016">
    <property type="protein sequence ID" value="ONH31398.1"/>
    <property type="molecule type" value="Genomic_DNA"/>
</dbReference>
<proteinExistence type="predicted"/>
<organism evidence="2 3">
    <name type="scientific">Pseudofrankia asymbiotica</name>
    <dbReference type="NCBI Taxonomy" id="1834516"/>
    <lineage>
        <taxon>Bacteria</taxon>
        <taxon>Bacillati</taxon>
        <taxon>Actinomycetota</taxon>
        <taxon>Actinomycetes</taxon>
        <taxon>Frankiales</taxon>
        <taxon>Frankiaceae</taxon>
        <taxon>Pseudofrankia</taxon>
    </lineage>
</organism>
<comment type="caution">
    <text evidence="2">The sequence shown here is derived from an EMBL/GenBank/DDBJ whole genome shotgun (WGS) entry which is preliminary data.</text>
</comment>
<name>A0A1V2IDX8_9ACTN</name>
<dbReference type="NCBIfam" id="TIGR03620">
    <property type="entry name" value="F420_MSMEG_4141"/>
    <property type="match status" value="1"/>
</dbReference>